<evidence type="ECO:0000313" key="2">
    <source>
        <dbReference type="Proteomes" id="UP000324897"/>
    </source>
</evidence>
<reference evidence="1 2" key="1">
    <citation type="journal article" date="2019" name="Sci. Rep.">
        <title>A high-quality genome of Eragrostis curvula grass provides insights into Poaceae evolution and supports new strategies to enhance forage quality.</title>
        <authorList>
            <person name="Carballo J."/>
            <person name="Santos B.A.C.M."/>
            <person name="Zappacosta D."/>
            <person name="Garbus I."/>
            <person name="Selva J.P."/>
            <person name="Gallo C.A."/>
            <person name="Diaz A."/>
            <person name="Albertini E."/>
            <person name="Caccamo M."/>
            <person name="Echenique V."/>
        </authorList>
    </citation>
    <scope>NUCLEOTIDE SEQUENCE [LARGE SCALE GENOMIC DNA]</scope>
    <source>
        <strain evidence="2">cv. Victoria</strain>
        <tissue evidence="1">Leaf</tissue>
    </source>
</reference>
<dbReference type="AlphaFoldDB" id="A0A5J9VXV2"/>
<dbReference type="Proteomes" id="UP000324897">
    <property type="component" value="Chromosome 4"/>
</dbReference>
<keyword evidence="2" id="KW-1185">Reference proteome</keyword>
<comment type="caution">
    <text evidence="1">The sequence shown here is derived from an EMBL/GenBank/DDBJ whole genome shotgun (WGS) entry which is preliminary data.</text>
</comment>
<dbReference type="Gramene" id="TVU40533">
    <property type="protein sequence ID" value="TVU40533"/>
    <property type="gene ID" value="EJB05_14000"/>
</dbReference>
<proteinExistence type="predicted"/>
<sequence>MEAKVTMPTPCPKDYYVLDSSSHAAMLEQRQGRVLGMQCCGRSIYKNEIVSAHVSSIYKQWGYILKLKNYRNWLEDHFSAHVHWTRRRIECTQPNRQEYRGSRRDKGLRSLILVRSKH</sequence>
<dbReference type="EMBL" id="RWGY01000007">
    <property type="protein sequence ID" value="TVU40533.1"/>
    <property type="molecule type" value="Genomic_DNA"/>
</dbReference>
<protein>
    <submittedName>
        <fullName evidence="1">Uncharacterized protein</fullName>
    </submittedName>
</protein>
<feature type="non-terminal residue" evidence="1">
    <location>
        <position position="118"/>
    </location>
</feature>
<organism evidence="1 2">
    <name type="scientific">Eragrostis curvula</name>
    <name type="common">weeping love grass</name>
    <dbReference type="NCBI Taxonomy" id="38414"/>
    <lineage>
        <taxon>Eukaryota</taxon>
        <taxon>Viridiplantae</taxon>
        <taxon>Streptophyta</taxon>
        <taxon>Embryophyta</taxon>
        <taxon>Tracheophyta</taxon>
        <taxon>Spermatophyta</taxon>
        <taxon>Magnoliopsida</taxon>
        <taxon>Liliopsida</taxon>
        <taxon>Poales</taxon>
        <taxon>Poaceae</taxon>
        <taxon>PACMAD clade</taxon>
        <taxon>Chloridoideae</taxon>
        <taxon>Eragrostideae</taxon>
        <taxon>Eragrostidinae</taxon>
        <taxon>Eragrostis</taxon>
    </lineage>
</organism>
<accession>A0A5J9VXV2</accession>
<gene>
    <name evidence="1" type="ORF">EJB05_14000</name>
</gene>
<name>A0A5J9VXV2_9POAL</name>
<evidence type="ECO:0000313" key="1">
    <source>
        <dbReference type="EMBL" id="TVU40533.1"/>
    </source>
</evidence>